<dbReference type="FunFam" id="1.10.600.10:FF:000005">
    <property type="entry name" value="Ent-kaur-16-ene synthase, chloroplastic"/>
    <property type="match status" value="1"/>
</dbReference>
<accession>A0A6D2LCP2</accession>
<dbReference type="PANTHER" id="PTHR31739">
    <property type="entry name" value="ENT-COPALYL DIPHOSPHATE SYNTHASE, CHLOROPLASTIC"/>
    <property type="match status" value="1"/>
</dbReference>
<dbReference type="GO" id="GO:0009899">
    <property type="term" value="F:ent-kaurene synthase activity"/>
    <property type="evidence" value="ECO:0007669"/>
    <property type="project" value="UniProtKB-EC"/>
</dbReference>
<feature type="domain" description="Terpene synthase metal-binding" evidence="7">
    <location>
        <begin position="529"/>
        <end position="764"/>
    </location>
</feature>
<dbReference type="Pfam" id="PF01397">
    <property type="entry name" value="Terpene_synth"/>
    <property type="match status" value="1"/>
</dbReference>
<evidence type="ECO:0000259" key="7">
    <source>
        <dbReference type="Pfam" id="PF03936"/>
    </source>
</evidence>
<dbReference type="Gene3D" id="1.10.600.10">
    <property type="entry name" value="Farnesyl Diphosphate Synthase"/>
    <property type="match status" value="1"/>
</dbReference>
<name>A0A6D2LCP2_9BRAS</name>
<evidence type="ECO:0000256" key="1">
    <source>
        <dbReference type="ARBA" id="ARBA00001946"/>
    </source>
</evidence>
<dbReference type="Proteomes" id="UP000467841">
    <property type="component" value="Unassembled WGS sequence"/>
</dbReference>
<dbReference type="InterPro" id="IPR044814">
    <property type="entry name" value="Terpene_cyclase_plant_C1"/>
</dbReference>
<feature type="domain" description="Terpene synthase N-terminal" evidence="6">
    <location>
        <begin position="258"/>
        <end position="456"/>
    </location>
</feature>
<dbReference type="SUPFAM" id="SSF48239">
    <property type="entry name" value="Terpenoid cyclases/Protein prenyltransferases"/>
    <property type="match status" value="2"/>
</dbReference>
<dbReference type="EC" id="4.2.3.19" evidence="5"/>
<dbReference type="SFLD" id="SFLDG01014">
    <property type="entry name" value="Terpene_Cyclase_Like_1_N-term"/>
    <property type="match status" value="1"/>
</dbReference>
<comment type="cofactor">
    <cofactor evidence="1">
        <name>Mg(2+)</name>
        <dbReference type="ChEBI" id="CHEBI:18420"/>
    </cofactor>
</comment>
<dbReference type="InterPro" id="IPR001906">
    <property type="entry name" value="Terpene_synth_N"/>
</dbReference>
<gene>
    <name evidence="8" type="ORF">MERR_LOCUS49332</name>
</gene>
<dbReference type="GO" id="GO:0009686">
    <property type="term" value="P:gibberellin biosynthetic process"/>
    <property type="evidence" value="ECO:0007669"/>
    <property type="project" value="TreeGrafter"/>
</dbReference>
<comment type="caution">
    <text evidence="8">The sequence shown here is derived from an EMBL/GenBank/DDBJ whole genome shotgun (WGS) entry which is preliminary data.</text>
</comment>
<dbReference type="InterPro" id="IPR036965">
    <property type="entry name" value="Terpene_synth_N_sf"/>
</dbReference>
<dbReference type="InterPro" id="IPR008930">
    <property type="entry name" value="Terpenoid_cyclase/PrenylTrfase"/>
</dbReference>
<evidence type="ECO:0000256" key="4">
    <source>
        <dbReference type="ARBA" id="ARBA00023239"/>
    </source>
</evidence>
<organism evidence="8 9">
    <name type="scientific">Microthlaspi erraticum</name>
    <dbReference type="NCBI Taxonomy" id="1685480"/>
    <lineage>
        <taxon>Eukaryota</taxon>
        <taxon>Viridiplantae</taxon>
        <taxon>Streptophyta</taxon>
        <taxon>Embryophyta</taxon>
        <taxon>Tracheophyta</taxon>
        <taxon>Spermatophyta</taxon>
        <taxon>Magnoliopsida</taxon>
        <taxon>eudicotyledons</taxon>
        <taxon>Gunneridae</taxon>
        <taxon>Pentapetalae</taxon>
        <taxon>rosids</taxon>
        <taxon>malvids</taxon>
        <taxon>Brassicales</taxon>
        <taxon>Brassicaceae</taxon>
        <taxon>Coluteocarpeae</taxon>
        <taxon>Microthlaspi</taxon>
    </lineage>
</organism>
<dbReference type="CDD" id="cd00684">
    <property type="entry name" value="Terpene_cyclase_plant_C1"/>
    <property type="match status" value="1"/>
</dbReference>
<evidence type="ECO:0000256" key="5">
    <source>
        <dbReference type="ARBA" id="ARBA00066670"/>
    </source>
</evidence>
<protein>
    <recommendedName>
        <fullName evidence="5">ent-kaurene synthase</fullName>
        <ecNumber evidence="5">4.2.3.19</ecNumber>
    </recommendedName>
</protein>
<dbReference type="GO" id="GO:0000287">
    <property type="term" value="F:magnesium ion binding"/>
    <property type="evidence" value="ECO:0007669"/>
    <property type="project" value="InterPro"/>
</dbReference>
<dbReference type="AlphaFoldDB" id="A0A6D2LCP2"/>
<dbReference type="Pfam" id="PF03936">
    <property type="entry name" value="Terpene_synth_C"/>
    <property type="match status" value="1"/>
</dbReference>
<dbReference type="GO" id="GO:0009507">
    <property type="term" value="C:chloroplast"/>
    <property type="evidence" value="ECO:0007669"/>
    <property type="project" value="TreeGrafter"/>
</dbReference>
<keyword evidence="9" id="KW-1185">Reference proteome</keyword>
<keyword evidence="4" id="KW-0456">Lyase</keyword>
<dbReference type="EMBL" id="CACVBM020001917">
    <property type="protein sequence ID" value="CAA7062096.1"/>
    <property type="molecule type" value="Genomic_DNA"/>
</dbReference>
<dbReference type="InterPro" id="IPR050148">
    <property type="entry name" value="Terpene_synthase-like"/>
</dbReference>
<keyword evidence="3" id="KW-0460">Magnesium</keyword>
<dbReference type="PANTHER" id="PTHR31739:SF3">
    <property type="entry name" value="ENT-KAUR-16-ENE SYNTHASE, CHLOROPLASTIC"/>
    <property type="match status" value="1"/>
</dbReference>
<reference evidence="8" key="1">
    <citation type="submission" date="2020-01" db="EMBL/GenBank/DDBJ databases">
        <authorList>
            <person name="Mishra B."/>
        </authorList>
    </citation>
    <scope>NUCLEOTIDE SEQUENCE [LARGE SCALE GENOMIC DNA]</scope>
</reference>
<dbReference type="FunFam" id="1.50.10.130:FF:000002">
    <property type="entry name" value="Ent-copalyl diphosphate synthase, chloroplastic"/>
    <property type="match status" value="1"/>
</dbReference>
<sequence length="829" mass="94201">MYKLYYTKPDFRIFLGHTVIVKAHSSEVATTAFSFGSGFSMSISSSTNLRSSACSSPISATLEKRLEAVDYTRTNNVSFEQTKEKIRKMLEKVELSVSAYDTSWVAMVPSPSSQNAPLFPQCVNWLLENQREDGSWGLDDNHKHQSLNKDLLSSTLACILALKKWGTGERQISKGLQFIELNSASVTDETIEKPAGFDVIFPGMIEYSRDLNLTIPLGSEVVNALIQKRDLDLRSESFSKGKEAYLVYLLEGTRKINDWDLIVKYQRRNGSLFDSPATTAAAFTQFRNDGCLRYLSSLLQKFEAAVPTVYPFDQYARLSMIDSLESLGIDRDFKNEIKSALDETYRCWLRGDEEICLDLATCALAFRLLHSHGYDVSYDPLKPFAEESGFSDTLEGYLKYTTSVLELFKASQSYPHESALKEQCSWTKQYLEKELSNWPIISVRDKYLKKKVEDALAFPSYASLERLDHRRNLLSGSCVGNARVVKTSYRFPNDCSSDILKLAVEDFNLCQSIHGEEMKRLDRWIVENRLQELKFARQKLGYCYFSGAATLFSPELSDARISWAKGGVLTTVVDDFFDVGGSKEEMENLIDLVEKWDLNSGPDYCSEQVKIIFSVLRDTILETGEKAFIYQGRTVTHHIVKIWLDLLKSMLREAEWSSDKLTPSLEDYMENAYISFALGPIVLPATYLIGPPLPEKAVESPEYHQLYKLMSTMGRLLNDVQGFKRESAEGKLNAVSLHMIHEQDNRSKDEIVESIKGLAERKRRELQKLVLEEEGSVVPRECKEAFLKMSKVLNLFYRKDDGFTSNDLMTVVKSVLYEPVTLQDESSTC</sequence>
<evidence type="ECO:0000259" key="6">
    <source>
        <dbReference type="Pfam" id="PF01397"/>
    </source>
</evidence>
<dbReference type="OrthoDB" id="2343925at2759"/>
<dbReference type="InterPro" id="IPR008949">
    <property type="entry name" value="Isoprenoid_synthase_dom_sf"/>
</dbReference>
<proteinExistence type="predicted"/>
<evidence type="ECO:0000313" key="9">
    <source>
        <dbReference type="Proteomes" id="UP000467841"/>
    </source>
</evidence>
<evidence type="ECO:0000256" key="3">
    <source>
        <dbReference type="ARBA" id="ARBA00022842"/>
    </source>
</evidence>
<evidence type="ECO:0000256" key="2">
    <source>
        <dbReference type="ARBA" id="ARBA00022723"/>
    </source>
</evidence>
<dbReference type="SUPFAM" id="SSF48576">
    <property type="entry name" value="Terpenoid synthases"/>
    <property type="match status" value="1"/>
</dbReference>
<dbReference type="Gene3D" id="1.50.10.160">
    <property type="match status" value="1"/>
</dbReference>
<dbReference type="FunFam" id="1.50.10.160:FF:000002">
    <property type="entry name" value="cis-abienol synthase, chloroplastic"/>
    <property type="match status" value="1"/>
</dbReference>
<keyword evidence="2" id="KW-0479">Metal-binding</keyword>
<dbReference type="InterPro" id="IPR005630">
    <property type="entry name" value="Terpene_synthase_metal-bd"/>
</dbReference>
<evidence type="ECO:0000313" key="8">
    <source>
        <dbReference type="EMBL" id="CAA7062096.1"/>
    </source>
</evidence>
<dbReference type="Gene3D" id="1.50.10.130">
    <property type="entry name" value="Terpene synthase, N-terminal domain"/>
    <property type="match status" value="1"/>
</dbReference>